<dbReference type="Pfam" id="PF08924">
    <property type="entry name" value="Rv2525c_GlyHyd-like"/>
    <property type="match status" value="1"/>
</dbReference>
<name>A0A917XXJ1_9BACI</name>
<evidence type="ECO:0000256" key="2">
    <source>
        <dbReference type="SAM" id="Phobius"/>
    </source>
</evidence>
<reference evidence="4" key="2">
    <citation type="submission" date="2020-09" db="EMBL/GenBank/DDBJ databases">
        <authorList>
            <person name="Sun Q."/>
            <person name="Ohkuma M."/>
        </authorList>
    </citation>
    <scope>NUCLEOTIDE SEQUENCE</scope>
    <source>
        <strain evidence="4">JCM 17251</strain>
    </source>
</reference>
<dbReference type="AlphaFoldDB" id="A0A917XXJ1"/>
<keyword evidence="2" id="KW-1133">Transmembrane helix</keyword>
<feature type="region of interest" description="Disordered" evidence="1">
    <location>
        <begin position="36"/>
        <end position="57"/>
    </location>
</feature>
<reference evidence="4" key="1">
    <citation type="journal article" date="2014" name="Int. J. Syst. Evol. Microbiol.">
        <title>Complete genome sequence of Corynebacterium casei LMG S-19264T (=DSM 44701T), isolated from a smear-ripened cheese.</title>
        <authorList>
            <consortium name="US DOE Joint Genome Institute (JGI-PGF)"/>
            <person name="Walter F."/>
            <person name="Albersmeier A."/>
            <person name="Kalinowski J."/>
            <person name="Ruckert C."/>
        </authorList>
    </citation>
    <scope>NUCLEOTIDE SEQUENCE</scope>
    <source>
        <strain evidence="4">JCM 17251</strain>
    </source>
</reference>
<accession>A0A917XXJ1</accession>
<sequence length="269" mass="30088">MRRDEWLLIIGLVVFIVAIPFVLHFFLDQKIPIPGLPSDPSEDEEETNGNGDDKDEEKQYYWGVDSASYTDEELFQCVAGQFGKPEVWGRYLGDRDGVSVGLDAAEIDFLHENNIQILVIYNHVNDARGYEQGVTHANQAIQFAENVGVPEGVAIFGDIEPDYPVDQAFIEGWYNTLTASDYAPGIYGVFNEDSDLMLAFEALDADIQKGTIVWTAYPQQEITTAENAPEFNPKGPEAAPVLGWQYAIEAEACAIDTNLFSEEILEYLW</sequence>
<protein>
    <recommendedName>
        <fullName evidence="3">Rv2525c-like glycoside hydrolase-like domain-containing protein</fullName>
    </recommendedName>
</protein>
<comment type="caution">
    <text evidence="4">The sequence shown here is derived from an EMBL/GenBank/DDBJ whole genome shotgun (WGS) entry which is preliminary data.</text>
</comment>
<keyword evidence="5" id="KW-1185">Reference proteome</keyword>
<dbReference type="SUPFAM" id="SSF51445">
    <property type="entry name" value="(Trans)glycosidases"/>
    <property type="match status" value="1"/>
</dbReference>
<dbReference type="Proteomes" id="UP000624041">
    <property type="component" value="Unassembled WGS sequence"/>
</dbReference>
<evidence type="ECO:0000313" key="4">
    <source>
        <dbReference type="EMBL" id="GGN55842.1"/>
    </source>
</evidence>
<evidence type="ECO:0000313" key="5">
    <source>
        <dbReference type="Proteomes" id="UP000624041"/>
    </source>
</evidence>
<evidence type="ECO:0000256" key="1">
    <source>
        <dbReference type="SAM" id="MobiDB-lite"/>
    </source>
</evidence>
<feature type="domain" description="Rv2525c-like glycoside hydrolase-like" evidence="3">
    <location>
        <begin position="89"/>
        <end position="192"/>
    </location>
</feature>
<dbReference type="RefSeq" id="WP_188856673.1">
    <property type="nucleotide sequence ID" value="NZ_BMOS01000008.1"/>
</dbReference>
<gene>
    <name evidence="4" type="ORF">GCM10007971_15040</name>
</gene>
<dbReference type="EMBL" id="BMOS01000008">
    <property type="protein sequence ID" value="GGN55842.1"/>
    <property type="molecule type" value="Genomic_DNA"/>
</dbReference>
<organism evidence="4 5">
    <name type="scientific">Oceanobacillus indicireducens</name>
    <dbReference type="NCBI Taxonomy" id="1004261"/>
    <lineage>
        <taxon>Bacteria</taxon>
        <taxon>Bacillati</taxon>
        <taxon>Bacillota</taxon>
        <taxon>Bacilli</taxon>
        <taxon>Bacillales</taxon>
        <taxon>Bacillaceae</taxon>
        <taxon>Oceanobacillus</taxon>
    </lineage>
</organism>
<evidence type="ECO:0000259" key="3">
    <source>
        <dbReference type="Pfam" id="PF08924"/>
    </source>
</evidence>
<dbReference type="InterPro" id="IPR015020">
    <property type="entry name" value="Rv2525c-like_Glyco_Hydro-like"/>
</dbReference>
<proteinExistence type="predicted"/>
<dbReference type="InterPro" id="IPR017853">
    <property type="entry name" value="GH"/>
</dbReference>
<keyword evidence="2" id="KW-0472">Membrane</keyword>
<dbReference type="Gene3D" id="3.20.20.80">
    <property type="entry name" value="Glycosidases"/>
    <property type="match status" value="1"/>
</dbReference>
<keyword evidence="2" id="KW-0812">Transmembrane</keyword>
<feature type="transmembrane region" description="Helical" evidence="2">
    <location>
        <begin position="6"/>
        <end position="27"/>
    </location>
</feature>